<protein>
    <submittedName>
        <fullName evidence="1">Potassium voltage-gated channel sub H member 6</fullName>
    </submittedName>
</protein>
<dbReference type="EMBL" id="CM037628">
    <property type="protein sequence ID" value="KAH7996187.1"/>
    <property type="molecule type" value="Genomic_DNA"/>
</dbReference>
<keyword evidence="2" id="KW-1185">Reference proteome</keyword>
<reference evidence="1" key="1">
    <citation type="submission" date="2021-08" db="EMBL/GenBank/DDBJ databases">
        <title>The first chromosome-level gecko genome reveals the dynamic sex chromosomes of Neotropical dwarf geckos (Sphaerodactylidae: Sphaerodactylus).</title>
        <authorList>
            <person name="Pinto B.J."/>
            <person name="Keating S.E."/>
            <person name="Gamble T."/>
        </authorList>
    </citation>
    <scope>NUCLEOTIDE SEQUENCE</scope>
    <source>
        <strain evidence="1">TG3544</strain>
    </source>
</reference>
<dbReference type="Proteomes" id="UP000827872">
    <property type="component" value="Linkage Group LG15"/>
</dbReference>
<evidence type="ECO:0000313" key="2">
    <source>
        <dbReference type="Proteomes" id="UP000827872"/>
    </source>
</evidence>
<gene>
    <name evidence="1" type="primary">KCNH6_2</name>
    <name evidence="1" type="ORF">K3G42_002399</name>
</gene>
<organism evidence="1 2">
    <name type="scientific">Sphaerodactylus townsendi</name>
    <dbReference type="NCBI Taxonomy" id="933632"/>
    <lineage>
        <taxon>Eukaryota</taxon>
        <taxon>Metazoa</taxon>
        <taxon>Chordata</taxon>
        <taxon>Craniata</taxon>
        <taxon>Vertebrata</taxon>
        <taxon>Euteleostomi</taxon>
        <taxon>Lepidosauria</taxon>
        <taxon>Squamata</taxon>
        <taxon>Bifurcata</taxon>
        <taxon>Gekkota</taxon>
        <taxon>Sphaerodactylidae</taxon>
        <taxon>Sphaerodactylus</taxon>
    </lineage>
</organism>
<accession>A0ACB8ETK8</accession>
<proteinExistence type="predicted"/>
<evidence type="ECO:0000313" key="1">
    <source>
        <dbReference type="EMBL" id="KAH7996187.1"/>
    </source>
</evidence>
<comment type="caution">
    <text evidence="1">The sequence shown here is derived from an EMBL/GenBank/DDBJ whole genome shotgun (WGS) entry which is preliminary data.</text>
</comment>
<sequence length="146" mass="16275">MAASGVRCLVDVVPVKNEEGVVIMFILNFEDLAALIARSSRQSLHHRLSQGWRTEASQMKASQNSTSDSDLMKYRTISQIPQFTLNFVEFNLEKHRSGSTTEIEIIAPHKVTERTQNVTEKVTQVRSTAGPRELPRPGLPGQQGSQ</sequence>
<name>A0ACB8ETK8_9SAUR</name>